<dbReference type="EMBL" id="CM042032">
    <property type="protein sequence ID" value="KAI3776295.1"/>
    <property type="molecule type" value="Genomic_DNA"/>
</dbReference>
<reference evidence="1 2" key="2">
    <citation type="journal article" date="2022" name="Mol. Ecol. Resour.">
        <title>The genomes of chicory, endive, great burdock and yacon provide insights into Asteraceae paleo-polyploidization history and plant inulin production.</title>
        <authorList>
            <person name="Fan W."/>
            <person name="Wang S."/>
            <person name="Wang H."/>
            <person name="Wang A."/>
            <person name="Jiang F."/>
            <person name="Liu H."/>
            <person name="Zhao H."/>
            <person name="Xu D."/>
            <person name="Zhang Y."/>
        </authorList>
    </citation>
    <scope>NUCLEOTIDE SEQUENCE [LARGE SCALE GENOMIC DNA]</scope>
    <source>
        <strain evidence="2">cv. Yunnan</strain>
        <tissue evidence="1">Leaves</tissue>
    </source>
</reference>
<comment type="caution">
    <text evidence="1">The sequence shown here is derived from an EMBL/GenBank/DDBJ whole genome shotgun (WGS) entry which is preliminary data.</text>
</comment>
<name>A0ACB9FYV6_9ASTR</name>
<evidence type="ECO:0000313" key="1">
    <source>
        <dbReference type="EMBL" id="KAI3776295.1"/>
    </source>
</evidence>
<reference evidence="2" key="1">
    <citation type="journal article" date="2022" name="Mol. Ecol. Resour.">
        <title>The genomes of chicory, endive, great burdock and yacon provide insights into Asteraceae palaeo-polyploidization history and plant inulin production.</title>
        <authorList>
            <person name="Fan W."/>
            <person name="Wang S."/>
            <person name="Wang H."/>
            <person name="Wang A."/>
            <person name="Jiang F."/>
            <person name="Liu H."/>
            <person name="Zhao H."/>
            <person name="Xu D."/>
            <person name="Zhang Y."/>
        </authorList>
    </citation>
    <scope>NUCLEOTIDE SEQUENCE [LARGE SCALE GENOMIC DNA]</scope>
    <source>
        <strain evidence="2">cv. Yunnan</strain>
    </source>
</reference>
<organism evidence="1 2">
    <name type="scientific">Smallanthus sonchifolius</name>
    <dbReference type="NCBI Taxonomy" id="185202"/>
    <lineage>
        <taxon>Eukaryota</taxon>
        <taxon>Viridiplantae</taxon>
        <taxon>Streptophyta</taxon>
        <taxon>Embryophyta</taxon>
        <taxon>Tracheophyta</taxon>
        <taxon>Spermatophyta</taxon>
        <taxon>Magnoliopsida</taxon>
        <taxon>eudicotyledons</taxon>
        <taxon>Gunneridae</taxon>
        <taxon>Pentapetalae</taxon>
        <taxon>asterids</taxon>
        <taxon>campanulids</taxon>
        <taxon>Asterales</taxon>
        <taxon>Asteraceae</taxon>
        <taxon>Asteroideae</taxon>
        <taxon>Heliantheae alliance</taxon>
        <taxon>Millerieae</taxon>
        <taxon>Smallanthus</taxon>
    </lineage>
</organism>
<dbReference type="Proteomes" id="UP001056120">
    <property type="component" value="Linkage Group LG15"/>
</dbReference>
<accession>A0ACB9FYV6</accession>
<protein>
    <submittedName>
        <fullName evidence="1">Uncharacterized protein</fullName>
    </submittedName>
</protein>
<sequence>MLDYTKGWVSNLQDVLKKKGNNVPTKDDDDDDNKKDDEESIAQSSSTAKDYDPSKPVIFVTNSEGVDSPGVTALIEALAHEGLCNTSVFAPRLQFSSPLDLYEIKGIGSLCTLVNIERPCHGDGDGEDEADDSDGDDRPKPNNLADKIKKIDVPIKGILKKPILSSDTSISSNQSVIGKDTNFLVGDNVQNLNHEDLSKPDKCEFNLESDLNSFAADNVFKSSGSGLFKARTSSFVEKLKGDQISSKANKGKEKEMVDDDGFTIVGNKKKASKKAVVIKEKLRFEYRPIKKPNAKLIIKEPRHVERPNNSKFQSTLKLGNSFDCLGSSSGKNENDEYEYDEVIELNEETSSFMKDGNTNTGANTPANSRLPTHDPFSNVIDSQVAENMICDVSNDEVKSAMFSINDNKAPSPDGYSSAFFKKAWQIIGDDVTLAVQDFFKTGRILKEINHTIIDLVPKVPTPASVTDYRPISCCNVIYKCISKILSNRILEGLDGVVSLDQSAFVPGRRISDNILLTQELMHNYHRNVGAPRCAFKVDIQKAYDTVDWDFLMNILFGFGFPPIMVDWIMSCVSSSSFSVSINGNIHGYFKGQRGLRQGDPMSPYLFTLVMEVLTSILQHTTSIDSSFRFHRKCEKQRIVNLCFADDLFLFARGEVQSVKIIMDSLNTFKDMSGLEPNLSKSTAFFCNVPARIKMSILSIMPFEEGSFPIKYLGVPLIATRLLHTDCRLLIERMEKRISDWKAKFLSFAGPLQLIISVLSAFYIYWASVFILPKSIVKDLEQKMRGFLWCQGSLSKGKAKVAWRIVCLPKNEGGLGVRKVAEVNNALMTYHVFSILSGRKSLWVQWIHAYRLKNQNFWDVPIQKNICWSWRKLLSIRPAIREFFWTDIGNGEKTSLWFDRWCDLCSLSSYVSPRQMNQEGLSIFCTIYEVVHDSRWDWPEAWRDDIPVLYQLRPLRLNPSKSDEIRWRNEDGSLESFSTRLAWNALRSRGQETSWHNLVWSSVSIPRHTFMSWLIFRRKLSTQDRIQVWNLASGSLNLMCCLLCYKDVESHNHLFFECSYSNQIWCSLRSKGGMSHIQGKWDDIATWLIPRATSKSARVVIAKLLMAAIAYYIWQERNARFFKNQLRPPEKVEKLIVNTIRLKLHSLKFKMNDQVRRILDDWKIASVDVMMDD</sequence>
<evidence type="ECO:0000313" key="2">
    <source>
        <dbReference type="Proteomes" id="UP001056120"/>
    </source>
</evidence>
<proteinExistence type="predicted"/>
<keyword evidence="2" id="KW-1185">Reference proteome</keyword>
<gene>
    <name evidence="1" type="ORF">L1987_46071</name>
</gene>